<gene>
    <name evidence="2" type="ORF">OSB1V03_LOCUS3101</name>
</gene>
<organism evidence="2">
    <name type="scientific">Medioppia subpectinata</name>
    <dbReference type="NCBI Taxonomy" id="1979941"/>
    <lineage>
        <taxon>Eukaryota</taxon>
        <taxon>Metazoa</taxon>
        <taxon>Ecdysozoa</taxon>
        <taxon>Arthropoda</taxon>
        <taxon>Chelicerata</taxon>
        <taxon>Arachnida</taxon>
        <taxon>Acari</taxon>
        <taxon>Acariformes</taxon>
        <taxon>Sarcoptiformes</taxon>
        <taxon>Oribatida</taxon>
        <taxon>Brachypylina</taxon>
        <taxon>Oppioidea</taxon>
        <taxon>Oppiidae</taxon>
        <taxon>Medioppia</taxon>
    </lineage>
</organism>
<dbReference type="Pfam" id="PF04031">
    <property type="entry name" value="Las1"/>
    <property type="match status" value="1"/>
</dbReference>
<dbReference type="GO" id="GO:0004519">
    <property type="term" value="F:endonuclease activity"/>
    <property type="evidence" value="ECO:0007669"/>
    <property type="project" value="InterPro"/>
</dbReference>
<dbReference type="PANTHER" id="PTHR15002">
    <property type="entry name" value="RIBOSOMAL BIOGENESIS PROTEIN LAS1L"/>
    <property type="match status" value="1"/>
</dbReference>
<protein>
    <recommendedName>
        <fullName evidence="4">Las1-like protein</fullName>
    </recommendedName>
</protein>
<dbReference type="OrthoDB" id="10263222at2759"/>
<reference evidence="2" key="1">
    <citation type="submission" date="2020-11" db="EMBL/GenBank/DDBJ databases">
        <authorList>
            <person name="Tran Van P."/>
        </authorList>
    </citation>
    <scope>NUCLEOTIDE SEQUENCE</scope>
</reference>
<dbReference type="AlphaFoldDB" id="A0A7R9KIQ3"/>
<dbReference type="GO" id="GO:0000470">
    <property type="term" value="P:maturation of LSU-rRNA"/>
    <property type="evidence" value="ECO:0007669"/>
    <property type="project" value="TreeGrafter"/>
</dbReference>
<dbReference type="GO" id="GO:0000460">
    <property type="term" value="P:maturation of 5.8S rRNA"/>
    <property type="evidence" value="ECO:0007669"/>
    <property type="project" value="TreeGrafter"/>
</dbReference>
<dbReference type="EMBL" id="CAJPIZ010001212">
    <property type="protein sequence ID" value="CAG2103068.1"/>
    <property type="molecule type" value="Genomic_DNA"/>
</dbReference>
<dbReference type="Proteomes" id="UP000759131">
    <property type="component" value="Unassembled WGS sequence"/>
</dbReference>
<evidence type="ECO:0000313" key="2">
    <source>
        <dbReference type="EMBL" id="CAD7622638.1"/>
    </source>
</evidence>
<evidence type="ECO:0000313" key="3">
    <source>
        <dbReference type="Proteomes" id="UP000759131"/>
    </source>
</evidence>
<dbReference type="PANTHER" id="PTHR15002:SF0">
    <property type="entry name" value="RIBOSOMAL BIOGENESIS PROTEIN LAS1L"/>
    <property type="match status" value="1"/>
</dbReference>
<dbReference type="GO" id="GO:0030687">
    <property type="term" value="C:preribosome, large subunit precursor"/>
    <property type="evidence" value="ECO:0007669"/>
    <property type="project" value="TreeGrafter"/>
</dbReference>
<keyword evidence="3" id="KW-1185">Reference proteome</keyword>
<evidence type="ECO:0000256" key="1">
    <source>
        <dbReference type="SAM" id="MobiDB-lite"/>
    </source>
</evidence>
<name>A0A7R9KIQ3_9ACAR</name>
<feature type="region of interest" description="Disordered" evidence="1">
    <location>
        <begin position="1"/>
        <end position="21"/>
    </location>
</feature>
<sequence length="422" mass="48724">MSVDAEGLSPKTGHKPQKNGLRAVPTRVLSPWSDSNELITVFNSIYQNNDLNGFDLDYNLLTFAKNKIIIWLTRLRHNIDITVHLMATKEIVNALIEDNSNHRTRDDGVEEEEDRDESAVYSLYCLSVIRFCTSISQYSHENNMKSVRRLAHRYSCPQWVIDFRHNLCHSSGNQPSIDELRNAALIGLNWLRQYFWLKILDNTNNAYNNCCNFYELINSYISIDNKNKKKTKNEIISAIKYSRNELITALIQHLISKENINEKKFNSEHLAMSWFSTIVRTIGSDNKESKFKRNFKCISYKTLMPRIDWVRLLYSVVKRPNPKTSALIELIAPIVADVIPEEKIEVLKNLSNRFSYETIESIHQNNEPKDAKFIPKTVKDLSPVVQINDPPVPHMSEPNDWSQIAFGSSLSATDSHDLVNYD</sequence>
<proteinExistence type="predicted"/>
<evidence type="ECO:0008006" key="4">
    <source>
        <dbReference type="Google" id="ProtNLM"/>
    </source>
</evidence>
<dbReference type="GO" id="GO:0090730">
    <property type="term" value="C:Las1 complex"/>
    <property type="evidence" value="ECO:0007669"/>
    <property type="project" value="InterPro"/>
</dbReference>
<dbReference type="InterPro" id="IPR007174">
    <property type="entry name" value="Las1"/>
</dbReference>
<dbReference type="EMBL" id="OC855787">
    <property type="protein sequence ID" value="CAD7622638.1"/>
    <property type="molecule type" value="Genomic_DNA"/>
</dbReference>
<accession>A0A7R9KIQ3</accession>